<organism evidence="2 3">
    <name type="scientific">Ophiocordyceps camponoti-floridani</name>
    <dbReference type="NCBI Taxonomy" id="2030778"/>
    <lineage>
        <taxon>Eukaryota</taxon>
        <taxon>Fungi</taxon>
        <taxon>Dikarya</taxon>
        <taxon>Ascomycota</taxon>
        <taxon>Pezizomycotina</taxon>
        <taxon>Sordariomycetes</taxon>
        <taxon>Hypocreomycetidae</taxon>
        <taxon>Hypocreales</taxon>
        <taxon>Ophiocordycipitaceae</taxon>
        <taxon>Ophiocordyceps</taxon>
    </lineage>
</organism>
<evidence type="ECO:0000313" key="2">
    <source>
        <dbReference type="EMBL" id="KAF4580817.1"/>
    </source>
</evidence>
<feature type="signal peptide" evidence="1">
    <location>
        <begin position="1"/>
        <end position="20"/>
    </location>
</feature>
<evidence type="ECO:0000313" key="3">
    <source>
        <dbReference type="Proteomes" id="UP000562929"/>
    </source>
</evidence>
<sequence length="458" mass="51638">MTNNLYTGLVALFSTVSALSSPWEDACFGDMKYLFRDNIREVCYGFAKGNMTEVGLEKLCRIEGGRFNLDKCSATMTILSANCGTKLQAIVRSCQLRYPELKHPYCVDDVCYREMTHHLEGSIEKACDKMLDDGTALRRYTQSLNGGCGRSMAAVKSVCNCVRPAETTMTYSEKRCLEGMQSQFGAGTGVMCHRLMTESTFWENYNIFLFDICGQDRETIRTACQWDNKLLGFDKCLEKSCYRGLAQTYDHGQISDTCSAVIDRSFTQRQLNALPKLAMQCGGSLEELRSACFCVYPAERYPHCGADDCFRGIASDWGEDIEANCRTVLSRNFTDGSEPECRNELESLVQESKWLGLQTHAFDQCGGSSEESQQCFDHQLYCCHDYKLCGHQRREDDKLYVEAEIDGSWSAAVRLEGEISDEDLEGDGDFSEGFYGRDERCLVYNCGGFQWRVYGLTA</sequence>
<evidence type="ECO:0000256" key="1">
    <source>
        <dbReference type="SAM" id="SignalP"/>
    </source>
</evidence>
<gene>
    <name evidence="2" type="ORF">GQ602_006954</name>
</gene>
<reference evidence="2 3" key="1">
    <citation type="journal article" date="2020" name="G3 (Bethesda)">
        <title>Genetic Underpinnings of Host Manipulation by Ophiocordyceps as Revealed by Comparative Transcriptomics.</title>
        <authorList>
            <person name="Will I."/>
            <person name="Das B."/>
            <person name="Trinh T."/>
            <person name="Brachmann A."/>
            <person name="Ohm R.A."/>
            <person name="de Bekker C."/>
        </authorList>
    </citation>
    <scope>NUCLEOTIDE SEQUENCE [LARGE SCALE GENOMIC DNA]</scope>
    <source>
        <strain evidence="2 3">EC05</strain>
    </source>
</reference>
<keyword evidence="1" id="KW-0732">Signal</keyword>
<dbReference type="AlphaFoldDB" id="A0A8H4VAD5"/>
<proteinExistence type="predicted"/>
<name>A0A8H4VAD5_9HYPO</name>
<keyword evidence="3" id="KW-1185">Reference proteome</keyword>
<comment type="caution">
    <text evidence="2">The sequence shown here is derived from an EMBL/GenBank/DDBJ whole genome shotgun (WGS) entry which is preliminary data.</text>
</comment>
<dbReference type="OrthoDB" id="4914693at2759"/>
<feature type="chain" id="PRO_5034819564" evidence="1">
    <location>
        <begin position="21"/>
        <end position="458"/>
    </location>
</feature>
<dbReference type="EMBL" id="JAACLJ010000009">
    <property type="protein sequence ID" value="KAF4580817.1"/>
    <property type="molecule type" value="Genomic_DNA"/>
</dbReference>
<accession>A0A8H4VAD5</accession>
<protein>
    <submittedName>
        <fullName evidence="2">Uncharacterized protein</fullName>
    </submittedName>
</protein>
<dbReference type="Proteomes" id="UP000562929">
    <property type="component" value="Unassembled WGS sequence"/>
</dbReference>